<dbReference type="Proteomes" id="UP000436911">
    <property type="component" value="Unassembled WGS sequence"/>
</dbReference>
<gene>
    <name evidence="1" type="ORF">DXT89_18185</name>
</gene>
<dbReference type="EMBL" id="QUSG01000012">
    <property type="protein sequence ID" value="KAA3525262.1"/>
    <property type="molecule type" value="Genomic_DNA"/>
</dbReference>
<accession>A0A368NLF9</accession>
<evidence type="ECO:0000313" key="2">
    <source>
        <dbReference type="Proteomes" id="UP000436911"/>
    </source>
</evidence>
<organism evidence="1 2">
    <name type="scientific">Agrobacterium vitis</name>
    <name type="common">Rhizobium vitis</name>
    <dbReference type="NCBI Taxonomy" id="373"/>
    <lineage>
        <taxon>Bacteria</taxon>
        <taxon>Pseudomonadati</taxon>
        <taxon>Pseudomonadota</taxon>
        <taxon>Alphaproteobacteria</taxon>
        <taxon>Hyphomicrobiales</taxon>
        <taxon>Rhizobiaceae</taxon>
        <taxon>Rhizobium/Agrobacterium group</taxon>
        <taxon>Agrobacterium</taxon>
    </lineage>
</organism>
<sequence length="233" mass="25965">MSEAEAREAQYYANRGQVLTAGPTPIEEFIANQRRTQPVLHSNQQGFSQRFRGIVAPNSEVVLQTNGVVLNTVNFDLFKAGHSELTILPSTSRDGVPGAMNTYAPDKTKPNQGAAMRAVNKVMKTNKIISIIRGPLDQIIDMQVYFGDGHWSETYNSGKTYQFRTKGAAETAMIKLKLNNPMNSAYFNMFVSIRMVPPEKPVSQNGESVKGIMERLDEYTGSIRDFAKNHNPF</sequence>
<comment type="caution">
    <text evidence="1">The sequence shown here is derived from an EMBL/GenBank/DDBJ whole genome shotgun (WGS) entry which is preliminary data.</text>
</comment>
<dbReference type="GeneID" id="60684433"/>
<dbReference type="OrthoDB" id="9903657at2"/>
<proteinExistence type="predicted"/>
<evidence type="ECO:0000313" key="1">
    <source>
        <dbReference type="EMBL" id="KAA3525262.1"/>
    </source>
</evidence>
<protein>
    <submittedName>
        <fullName evidence="1">Uncharacterized protein</fullName>
    </submittedName>
</protein>
<reference evidence="1 2" key="1">
    <citation type="submission" date="2018-08" db="EMBL/GenBank/DDBJ databases">
        <title>Genome sequencing of Agrobacterium vitis strain ICMP 10754.</title>
        <authorList>
            <person name="Visnovsky S.B."/>
            <person name="Pitman A.R."/>
        </authorList>
    </citation>
    <scope>NUCLEOTIDE SEQUENCE [LARGE SCALE GENOMIC DNA]</scope>
    <source>
        <strain evidence="1 2">ICMP 10754</strain>
    </source>
</reference>
<dbReference type="RefSeq" id="WP_060719891.1">
    <property type="nucleotide sequence ID" value="NZ_CP055265.1"/>
</dbReference>
<dbReference type="AlphaFoldDB" id="A0A368NLF9"/>
<name>A0A368NLF9_AGRVI</name>